<keyword evidence="7" id="KW-1185">Reference proteome</keyword>
<evidence type="ECO:0000313" key="7">
    <source>
        <dbReference type="Proteomes" id="UP000642876"/>
    </source>
</evidence>
<dbReference type="Proteomes" id="UP000642876">
    <property type="component" value="Unassembled WGS sequence"/>
</dbReference>
<dbReference type="Proteomes" id="UP000516235">
    <property type="component" value="Chromosome"/>
</dbReference>
<name>A0A7H0K0B5_9CORY</name>
<comment type="similarity">
    <text evidence="1 3">Belongs to the RelE toxin family.</text>
</comment>
<organism evidence="5 6">
    <name type="scientific">Corynebacterium lujinxingii</name>
    <dbReference type="NCBI Taxonomy" id="2763010"/>
    <lineage>
        <taxon>Bacteria</taxon>
        <taxon>Bacillati</taxon>
        <taxon>Actinomycetota</taxon>
        <taxon>Actinomycetes</taxon>
        <taxon>Mycobacteriales</taxon>
        <taxon>Corynebacteriaceae</taxon>
        <taxon>Corynebacterium</taxon>
    </lineage>
</organism>
<dbReference type="EMBL" id="CP061032">
    <property type="protein sequence ID" value="QNP90731.1"/>
    <property type="molecule type" value="Genomic_DNA"/>
</dbReference>
<accession>A0A7H0K0B5</accession>
<dbReference type="KEGG" id="cluj:IAU68_02880"/>
<dbReference type="PANTHER" id="PTHR33755">
    <property type="entry name" value="TOXIN PARE1-RELATED"/>
    <property type="match status" value="1"/>
</dbReference>
<evidence type="ECO:0000313" key="6">
    <source>
        <dbReference type="Proteomes" id="UP000516235"/>
    </source>
</evidence>
<dbReference type="Gene3D" id="3.30.2310.20">
    <property type="entry name" value="RelE-like"/>
    <property type="match status" value="1"/>
</dbReference>
<keyword evidence="2" id="KW-1277">Toxin-antitoxin system</keyword>
<dbReference type="RefSeq" id="WP_171194681.1">
    <property type="nucleotide sequence ID" value="NZ_CP061032.1"/>
</dbReference>
<sequence length="97" mass="11326">MKYRLRRQAESDLVEIWNYTAVRWGMSQAERYVGQVLYMLDMLGGNPRLGSSASEVRSGYRKKAVGSHIIFYREDDGVIDVVRILHQRMDLQHHLNS</sequence>
<dbReference type="InterPro" id="IPR035093">
    <property type="entry name" value="RelE/ParE_toxin_dom_sf"/>
</dbReference>
<dbReference type="PANTHER" id="PTHR33755:SF9">
    <property type="entry name" value="TOXIN PARE1"/>
    <property type="match status" value="1"/>
</dbReference>
<evidence type="ECO:0000256" key="2">
    <source>
        <dbReference type="ARBA" id="ARBA00022649"/>
    </source>
</evidence>
<proteinExistence type="inferred from homology"/>
<protein>
    <recommendedName>
        <fullName evidence="3">Toxin</fullName>
    </recommendedName>
</protein>
<dbReference type="AlphaFoldDB" id="A0A7H0K0B5"/>
<gene>
    <name evidence="4" type="ORF">H7348_11310</name>
    <name evidence="5" type="ORF">IAU68_02880</name>
</gene>
<reference evidence="6 7" key="1">
    <citation type="submission" date="2020-08" db="EMBL/GenBank/DDBJ databases">
        <title>novel species in genus Corynebacterium.</title>
        <authorList>
            <person name="Zhang G."/>
        </authorList>
    </citation>
    <scope>NUCLEOTIDE SEQUENCE [LARGE SCALE GENOMIC DNA]</scope>
    <source>
        <strain evidence="6 7">zg-917</strain>
        <strain evidence="5">Zg-917</strain>
    </source>
</reference>
<dbReference type="PIRSF" id="PIRSF029218">
    <property type="entry name" value="ParE"/>
    <property type="match status" value="1"/>
</dbReference>
<evidence type="ECO:0000256" key="3">
    <source>
        <dbReference type="PIRNR" id="PIRNR029218"/>
    </source>
</evidence>
<dbReference type="Pfam" id="PF05016">
    <property type="entry name" value="ParE_toxin"/>
    <property type="match status" value="1"/>
</dbReference>
<evidence type="ECO:0000313" key="4">
    <source>
        <dbReference type="EMBL" id="MBC3179879.1"/>
    </source>
</evidence>
<evidence type="ECO:0000313" key="5">
    <source>
        <dbReference type="EMBL" id="QNP90731.1"/>
    </source>
</evidence>
<dbReference type="InterPro" id="IPR051803">
    <property type="entry name" value="TA_system_RelE-like_toxin"/>
</dbReference>
<evidence type="ECO:0000256" key="1">
    <source>
        <dbReference type="ARBA" id="ARBA00006226"/>
    </source>
</evidence>
<dbReference type="InterPro" id="IPR028344">
    <property type="entry name" value="ParE1/4"/>
</dbReference>
<dbReference type="InterPro" id="IPR007712">
    <property type="entry name" value="RelE/ParE_toxin"/>
</dbReference>
<dbReference type="EMBL" id="JACMYE010000012">
    <property type="protein sequence ID" value="MBC3179879.1"/>
    <property type="molecule type" value="Genomic_DNA"/>
</dbReference>